<dbReference type="GeneID" id="9687503"/>
<dbReference type="KEGG" id="mpp:MICPUCDRAFT_42048"/>
<dbReference type="Pfam" id="PF14311">
    <property type="entry name" value="DUF4379"/>
    <property type="match status" value="2"/>
</dbReference>
<protein>
    <submittedName>
        <fullName evidence="2">Predicted protein</fullName>
    </submittedName>
</protein>
<dbReference type="RefSeq" id="XP_003062272.1">
    <property type="nucleotide sequence ID" value="XM_003062226.1"/>
</dbReference>
<dbReference type="InterPro" id="IPR025487">
    <property type="entry name" value="DUF4379"/>
</dbReference>
<evidence type="ECO:0000313" key="3">
    <source>
        <dbReference type="Proteomes" id="UP000001876"/>
    </source>
</evidence>
<keyword evidence="3" id="KW-1185">Reference proteome</keyword>
<dbReference type="Proteomes" id="UP000001876">
    <property type="component" value="Unassembled WGS sequence"/>
</dbReference>
<accession>C1N2C6</accession>
<sequence>MVRKRGANQHTGQPLAEWCEANGERGGRLLGEFCDPDTPAASVARASKYRALWTCAECAHVWRAKMSDRTKRDKPTGCPKCAGNLPLSATYNFLAWCEANGARGAKLLGEYVDPFWPSTAFTKGSKRKARWKCETCAHAWNAMVFSRTREKNPTGCPACNPALGKRNRDDA</sequence>
<dbReference type="AlphaFoldDB" id="C1N2C6"/>
<evidence type="ECO:0000259" key="1">
    <source>
        <dbReference type="Pfam" id="PF14311"/>
    </source>
</evidence>
<name>C1N2C6_MICPC</name>
<feature type="domain" description="Treble clef zinc finger" evidence="1">
    <location>
        <begin position="107"/>
        <end position="161"/>
    </location>
</feature>
<feature type="domain" description="Treble clef zinc finger" evidence="1">
    <location>
        <begin position="29"/>
        <end position="83"/>
    </location>
</feature>
<gene>
    <name evidence="2" type="ORF">MICPUCDRAFT_42048</name>
</gene>
<dbReference type="OrthoDB" id="501164at2759"/>
<organism evidence="3">
    <name type="scientific">Micromonas pusilla (strain CCMP1545)</name>
    <name type="common">Picoplanktonic green alga</name>
    <dbReference type="NCBI Taxonomy" id="564608"/>
    <lineage>
        <taxon>Eukaryota</taxon>
        <taxon>Viridiplantae</taxon>
        <taxon>Chlorophyta</taxon>
        <taxon>Mamiellophyceae</taxon>
        <taxon>Mamiellales</taxon>
        <taxon>Mamiellaceae</taxon>
        <taxon>Micromonas</taxon>
    </lineage>
</organism>
<dbReference type="EMBL" id="GG663745">
    <property type="protein sequence ID" value="EEH53984.1"/>
    <property type="molecule type" value="Genomic_DNA"/>
</dbReference>
<proteinExistence type="predicted"/>
<reference evidence="2 3" key="1">
    <citation type="journal article" date="2009" name="Science">
        <title>Green evolution and dynamic adaptations revealed by genomes of the marine picoeukaryotes Micromonas.</title>
        <authorList>
            <person name="Worden A.Z."/>
            <person name="Lee J.H."/>
            <person name="Mock T."/>
            <person name="Rouze P."/>
            <person name="Simmons M.P."/>
            <person name="Aerts A.L."/>
            <person name="Allen A.E."/>
            <person name="Cuvelier M.L."/>
            <person name="Derelle E."/>
            <person name="Everett M.V."/>
            <person name="Foulon E."/>
            <person name="Grimwood J."/>
            <person name="Gundlach H."/>
            <person name="Henrissat B."/>
            <person name="Napoli C."/>
            <person name="McDonald S.M."/>
            <person name="Parker M.S."/>
            <person name="Rombauts S."/>
            <person name="Salamov A."/>
            <person name="Von Dassow P."/>
            <person name="Badger J.H."/>
            <person name="Coutinho P.M."/>
            <person name="Demir E."/>
            <person name="Dubchak I."/>
            <person name="Gentemann C."/>
            <person name="Eikrem W."/>
            <person name="Gready J.E."/>
            <person name="John U."/>
            <person name="Lanier W."/>
            <person name="Lindquist E.A."/>
            <person name="Lucas S."/>
            <person name="Mayer K.F."/>
            <person name="Moreau H."/>
            <person name="Not F."/>
            <person name="Otillar R."/>
            <person name="Panaud O."/>
            <person name="Pangilinan J."/>
            <person name="Paulsen I."/>
            <person name="Piegu B."/>
            <person name="Poliakov A."/>
            <person name="Robbens S."/>
            <person name="Schmutz J."/>
            <person name="Toulza E."/>
            <person name="Wyss T."/>
            <person name="Zelensky A."/>
            <person name="Zhou K."/>
            <person name="Armbrust E.V."/>
            <person name="Bhattacharya D."/>
            <person name="Goodenough U.W."/>
            <person name="Van de Peer Y."/>
            <person name="Grigoriev I.V."/>
        </authorList>
    </citation>
    <scope>NUCLEOTIDE SEQUENCE [LARGE SCALE GENOMIC DNA]</scope>
    <source>
        <strain evidence="2 3">CCMP1545</strain>
    </source>
</reference>
<evidence type="ECO:0000313" key="2">
    <source>
        <dbReference type="EMBL" id="EEH53984.1"/>
    </source>
</evidence>